<dbReference type="OrthoDB" id="9798172at2"/>
<protein>
    <recommendedName>
        <fullName evidence="3">Transcriptional regulator</fullName>
    </recommendedName>
</protein>
<organism evidence="1 2">
    <name type="scientific">Ramlibacter tataouinensis (strain ATCC BAA-407 / DSM 14655 / LMG 21543 / TTB310)</name>
    <dbReference type="NCBI Taxonomy" id="365046"/>
    <lineage>
        <taxon>Bacteria</taxon>
        <taxon>Pseudomonadati</taxon>
        <taxon>Pseudomonadota</taxon>
        <taxon>Betaproteobacteria</taxon>
        <taxon>Burkholderiales</taxon>
        <taxon>Comamonadaceae</taxon>
        <taxon>Ramlibacter</taxon>
    </lineage>
</organism>
<evidence type="ECO:0000313" key="1">
    <source>
        <dbReference type="EMBL" id="AEG92805.1"/>
    </source>
</evidence>
<dbReference type="Proteomes" id="UP000008385">
    <property type="component" value="Chromosome"/>
</dbReference>
<name>F5Y6B9_RAMTT</name>
<dbReference type="EMBL" id="CP000245">
    <property type="protein sequence ID" value="AEG92805.1"/>
    <property type="molecule type" value="Genomic_DNA"/>
</dbReference>
<dbReference type="KEGG" id="rta:Rta_17150"/>
<gene>
    <name evidence="1" type="ordered locus">Rta_17150</name>
</gene>
<dbReference type="PATRIC" id="fig|365046.3.peg.1748"/>
<accession>F5Y6B9</accession>
<keyword evidence="2" id="KW-1185">Reference proteome</keyword>
<dbReference type="AlphaFoldDB" id="F5Y6B9"/>
<dbReference type="eggNOG" id="COG3682">
    <property type="taxonomic scope" value="Bacteria"/>
</dbReference>
<sequence>MAASELPPDIRRFILTSVPSVPYLEALLLLRARPQQAWEASDIARRLYLGERQVQELLQALVGNGVASAVPMAEEQKRGYIYQPVSTELAQMLDRLATTYVSNLVPVTDLIHSRIDKRAQQFADAFRWRKDSK</sequence>
<dbReference type="HOGENOM" id="CLU_156541_0_0_4"/>
<reference evidence="1 2" key="2">
    <citation type="journal article" date="2011" name="PLoS ONE">
        <title>The Cyst-Dividing Bacterium Ramlibacter tataouinensis TTB310 Genome Reveals a Well-Stocked Toolbox for Adaptation to a Desert Environment.</title>
        <authorList>
            <person name="De Luca G."/>
            <person name="Barakat M."/>
            <person name="Ortet P."/>
            <person name="Fochesato S."/>
            <person name="Jourlin-Castelli C."/>
            <person name="Ansaldi M."/>
            <person name="Py B."/>
            <person name="Fichant G."/>
            <person name="Coutinho P.M."/>
            <person name="Voulhoux R."/>
            <person name="Bastien O."/>
            <person name="Marechal E."/>
            <person name="Henrissat B."/>
            <person name="Quentin Y."/>
            <person name="Noirot P."/>
            <person name="Filloux A."/>
            <person name="Mejean V."/>
            <person name="Dubow M.S."/>
            <person name="Barras F."/>
            <person name="Barbe V."/>
            <person name="Weissenbach J."/>
            <person name="Mihalcescu I."/>
            <person name="Vermeglio A."/>
            <person name="Achouak W."/>
            <person name="Heulin T."/>
        </authorList>
    </citation>
    <scope>NUCLEOTIDE SEQUENCE [LARGE SCALE GENOMIC DNA]</scope>
    <source>
        <strain evidence="2">ATCC BAA-407 / DSM 14655 / LMG 21543 / TTB310</strain>
    </source>
</reference>
<proteinExistence type="predicted"/>
<dbReference type="STRING" id="365046.Rta_17150"/>
<reference evidence="2" key="1">
    <citation type="submission" date="2006-01" db="EMBL/GenBank/DDBJ databases">
        <title>Genome of the cyst-dividing bacterium Ramlibacter tataouinensis.</title>
        <authorList>
            <person name="Barakat M."/>
            <person name="Ortet P."/>
            <person name="De Luca G."/>
            <person name="Jourlin-Castelli C."/>
            <person name="Ansaldi M."/>
            <person name="Py B."/>
            <person name="Fichant G."/>
            <person name="Coutinho P."/>
            <person name="Voulhoux R."/>
            <person name="Bastien O."/>
            <person name="Roy S."/>
            <person name="Marechal E."/>
            <person name="Henrissat B."/>
            <person name="Quentin Y."/>
            <person name="Noirot P."/>
            <person name="Filloux A."/>
            <person name="Mejean V."/>
            <person name="DuBow M."/>
            <person name="Barras F."/>
            <person name="Heulin T."/>
        </authorList>
    </citation>
    <scope>NUCLEOTIDE SEQUENCE [LARGE SCALE GENOMIC DNA]</scope>
    <source>
        <strain evidence="2">ATCC BAA-407 / DSM 14655 / LMG 21543 / TTB310</strain>
    </source>
</reference>
<evidence type="ECO:0000313" key="2">
    <source>
        <dbReference type="Proteomes" id="UP000008385"/>
    </source>
</evidence>
<evidence type="ECO:0008006" key="3">
    <source>
        <dbReference type="Google" id="ProtNLM"/>
    </source>
</evidence>
<dbReference type="RefSeq" id="WP_013901037.1">
    <property type="nucleotide sequence ID" value="NC_015677.1"/>
</dbReference>